<protein>
    <recommendedName>
        <fullName evidence="3">Lipoprotein</fullName>
    </recommendedName>
</protein>
<gene>
    <name evidence="1" type="ORF">SAMN06264346_12320</name>
</gene>
<dbReference type="Proteomes" id="UP001157960">
    <property type="component" value="Unassembled WGS sequence"/>
</dbReference>
<comment type="caution">
    <text evidence="1">The sequence shown here is derived from an EMBL/GenBank/DDBJ whole genome shotgun (WGS) entry which is preliminary data.</text>
</comment>
<organism evidence="1 2">
    <name type="scientific">Chryseobacterium profundimaris</name>
    <dbReference type="NCBI Taxonomy" id="1387275"/>
    <lineage>
        <taxon>Bacteria</taxon>
        <taxon>Pseudomonadati</taxon>
        <taxon>Bacteroidota</taxon>
        <taxon>Flavobacteriia</taxon>
        <taxon>Flavobacteriales</taxon>
        <taxon>Weeksellaceae</taxon>
        <taxon>Chryseobacterium group</taxon>
        <taxon>Chryseobacterium</taxon>
    </lineage>
</organism>
<reference evidence="1 2" key="1">
    <citation type="submission" date="2017-05" db="EMBL/GenBank/DDBJ databases">
        <authorList>
            <person name="Varghese N."/>
            <person name="Submissions S."/>
        </authorList>
    </citation>
    <scope>NUCLEOTIDE SEQUENCE [LARGE SCALE GENOMIC DNA]</scope>
    <source>
        <strain evidence="1 2">DSM 28214</strain>
    </source>
</reference>
<dbReference type="RefSeq" id="WP_283423860.1">
    <property type="nucleotide sequence ID" value="NZ_FXTZ01000023.1"/>
</dbReference>
<evidence type="ECO:0000313" key="1">
    <source>
        <dbReference type="EMBL" id="SMP36062.1"/>
    </source>
</evidence>
<sequence length="156" mass="18745">MKKIKYLLVFFILSSCSVSKELKEERKSWNFNNWENEYKNRAFCLCVLKGFEDEKIENIFLEKDRSFYNPLGIAIFDKSLNPIIDNEVKKIRFDSINSLNNYPDDLKGIYQKRQVFNHCLKFYNGKDLDNLSKKERENWNKIPSIIDEIHKEIPTY</sequence>
<evidence type="ECO:0000313" key="2">
    <source>
        <dbReference type="Proteomes" id="UP001157960"/>
    </source>
</evidence>
<keyword evidence="2" id="KW-1185">Reference proteome</keyword>
<name>A0ABY1PKK1_9FLAO</name>
<evidence type="ECO:0008006" key="3">
    <source>
        <dbReference type="Google" id="ProtNLM"/>
    </source>
</evidence>
<proteinExistence type="predicted"/>
<dbReference type="PROSITE" id="PS51257">
    <property type="entry name" value="PROKAR_LIPOPROTEIN"/>
    <property type="match status" value="1"/>
</dbReference>
<accession>A0ABY1PKK1</accession>
<dbReference type="EMBL" id="FXTZ01000023">
    <property type="protein sequence ID" value="SMP36062.1"/>
    <property type="molecule type" value="Genomic_DNA"/>
</dbReference>